<keyword evidence="3" id="KW-1185">Reference proteome</keyword>
<dbReference type="AlphaFoldDB" id="A0A0U1KTE3"/>
<dbReference type="RefSeq" id="WP_028972307.1">
    <property type="nucleotide sequence ID" value="NZ_CTRP01000003.1"/>
</dbReference>
<proteinExistence type="predicted"/>
<dbReference type="Proteomes" id="UP000049855">
    <property type="component" value="Unassembled WGS sequence"/>
</dbReference>
<organism evidence="2 3">
    <name type="scientific">Sporomusa ovata</name>
    <dbReference type="NCBI Taxonomy" id="2378"/>
    <lineage>
        <taxon>Bacteria</taxon>
        <taxon>Bacillati</taxon>
        <taxon>Bacillota</taxon>
        <taxon>Negativicutes</taxon>
        <taxon>Selenomonadales</taxon>
        <taxon>Sporomusaceae</taxon>
        <taxon>Sporomusa</taxon>
    </lineage>
</organism>
<gene>
    <name evidence="2" type="ORF">SpAn4DRAFT_1678</name>
</gene>
<protein>
    <submittedName>
        <fullName evidence="2">Uncharacterized protein</fullName>
    </submittedName>
</protein>
<evidence type="ECO:0000256" key="1">
    <source>
        <dbReference type="SAM" id="MobiDB-lite"/>
    </source>
</evidence>
<dbReference type="EMBL" id="CTRP01000003">
    <property type="protein sequence ID" value="CQR70700.1"/>
    <property type="molecule type" value="Genomic_DNA"/>
</dbReference>
<name>A0A0U1KTE3_9FIRM</name>
<evidence type="ECO:0000313" key="2">
    <source>
        <dbReference type="EMBL" id="CQR70700.1"/>
    </source>
</evidence>
<sequence>MSPNLFRFKLTLVSTQTQFITRKAIQTALTQRPDLKQPVGRKSRLLGHTNTKSGQLPTVSLSLKKEAYFNMQNARMALDIVPQVVAKSENWHYRL</sequence>
<evidence type="ECO:0000313" key="3">
    <source>
        <dbReference type="Proteomes" id="UP000049855"/>
    </source>
</evidence>
<accession>A0A0U1KTE3</accession>
<feature type="region of interest" description="Disordered" evidence="1">
    <location>
        <begin position="31"/>
        <end position="53"/>
    </location>
</feature>
<reference evidence="3" key="1">
    <citation type="submission" date="2015-03" db="EMBL/GenBank/DDBJ databases">
        <authorList>
            <person name="Nijsse Bart"/>
        </authorList>
    </citation>
    <scope>NUCLEOTIDE SEQUENCE [LARGE SCALE GENOMIC DNA]</scope>
</reference>